<sequence length="686" mass="67247">MPAAAGPAGQAIEPGVPRDGRPAAPTLFGGNGPAPDPAAPSGTPIEPGVPRDGRPAEPTLFGGNRPAPTGDQPPPAGHTIEPGVPRDGRPLAPTLFGGNAPTTQSPGAGAPLSGGQSSGAPLSGAQPSGAPLSGGQPSGGPSQDGTTSGGVAHAYPSTHGSPSAHAAPPSHTAPSAHAAAPSHAAPSAHALGAAHAALAPGLFPPASSPAHAPVPAAAPASYDPASEQGSATPPSTPAPGDGRLAGSAPATALLAPPAPVETYTGPATTAMLPGFIRPVADHEEVLTASLDDADLAPRAGLFAPPAARTAPHSELLGSPSAGSFPTTAAATPTPHAAAPAPIAGVFHRPATPVPVAPQGGSPSSATGLSADPQAPAAPAMPGAGPLAAPETPAPVLPVAGVGSGADVPSAGARSGLFPGQAPRHAAASGMPPDTVPHPAEPTTFPTSGRVVTQTYVPPERDLSYLRSLEKLPLNRYAVVALVLSLLGGSLLAVIAAIVALVQIGRDPWQRGKKHAIAALVITVLWFVGAFAYVFVVGVSEVRAELERQNAAAAAGASAAPAQPSGKADPAAGNGGFDLKQYDCVAAISEGMVFSVETVPCSQPHRAQVYATFTLPDGAYPGDVPVARSVESRCAELAQKLTLAPGVDEETAEVAYLHPTQGSWRAGDRTGICLVGTPDTKTGPLIG</sequence>
<feature type="region of interest" description="Disordered" evidence="1">
    <location>
        <begin position="1"/>
        <end position="191"/>
    </location>
</feature>
<accession>A0A8J4DPM9</accession>
<comment type="caution">
    <text evidence="4">The sequence shown here is derived from an EMBL/GenBank/DDBJ whole genome shotgun (WGS) entry which is preliminary data.</text>
</comment>
<dbReference type="InterPro" id="IPR026004">
    <property type="entry name" value="Septum_form"/>
</dbReference>
<keyword evidence="2" id="KW-0812">Transmembrane</keyword>
<feature type="region of interest" description="Disordered" evidence="1">
    <location>
        <begin position="410"/>
        <end position="447"/>
    </location>
</feature>
<reference evidence="4" key="1">
    <citation type="submission" date="2021-01" db="EMBL/GenBank/DDBJ databases">
        <title>Whole genome shotgun sequence of Virgisporangium aliadipatigenens NBRC 105644.</title>
        <authorList>
            <person name="Komaki H."/>
            <person name="Tamura T."/>
        </authorList>
    </citation>
    <scope>NUCLEOTIDE SEQUENCE</scope>
    <source>
        <strain evidence="4">NBRC 105644</strain>
    </source>
</reference>
<feature type="compositionally biased region" description="Low complexity" evidence="1">
    <location>
        <begin position="126"/>
        <end position="145"/>
    </location>
</feature>
<evidence type="ECO:0000313" key="4">
    <source>
        <dbReference type="EMBL" id="GIJ45669.1"/>
    </source>
</evidence>
<feature type="region of interest" description="Disordered" evidence="1">
    <location>
        <begin position="304"/>
        <end position="388"/>
    </location>
</feature>
<keyword evidence="5" id="KW-1185">Reference proteome</keyword>
<feature type="compositionally biased region" description="Low complexity" evidence="1">
    <location>
        <begin position="208"/>
        <end position="226"/>
    </location>
</feature>
<feature type="compositionally biased region" description="Low complexity" evidence="1">
    <location>
        <begin position="325"/>
        <end position="343"/>
    </location>
</feature>
<feature type="compositionally biased region" description="Low complexity" evidence="1">
    <location>
        <begin position="370"/>
        <end position="388"/>
    </location>
</feature>
<dbReference type="Pfam" id="PF13845">
    <property type="entry name" value="Septum_form"/>
    <property type="match status" value="1"/>
</dbReference>
<evidence type="ECO:0000313" key="5">
    <source>
        <dbReference type="Proteomes" id="UP000619260"/>
    </source>
</evidence>
<protein>
    <recommendedName>
        <fullName evidence="3">Septum formation-related domain-containing protein</fullName>
    </recommendedName>
</protein>
<evidence type="ECO:0000256" key="2">
    <source>
        <dbReference type="SAM" id="Phobius"/>
    </source>
</evidence>
<feature type="transmembrane region" description="Helical" evidence="2">
    <location>
        <begin position="476"/>
        <end position="503"/>
    </location>
</feature>
<feature type="compositionally biased region" description="Low complexity" evidence="1">
    <location>
        <begin position="156"/>
        <end position="191"/>
    </location>
</feature>
<gene>
    <name evidence="4" type="ORF">Val02_25550</name>
</gene>
<feature type="region of interest" description="Disordered" evidence="1">
    <location>
        <begin position="207"/>
        <end position="248"/>
    </location>
</feature>
<evidence type="ECO:0000256" key="1">
    <source>
        <dbReference type="SAM" id="MobiDB-lite"/>
    </source>
</evidence>
<keyword evidence="2" id="KW-0472">Membrane</keyword>
<dbReference type="Proteomes" id="UP000619260">
    <property type="component" value="Unassembled WGS sequence"/>
</dbReference>
<keyword evidence="2" id="KW-1133">Transmembrane helix</keyword>
<feature type="transmembrane region" description="Helical" evidence="2">
    <location>
        <begin position="515"/>
        <end position="538"/>
    </location>
</feature>
<organism evidence="4 5">
    <name type="scientific">Virgisporangium aliadipatigenens</name>
    <dbReference type="NCBI Taxonomy" id="741659"/>
    <lineage>
        <taxon>Bacteria</taxon>
        <taxon>Bacillati</taxon>
        <taxon>Actinomycetota</taxon>
        <taxon>Actinomycetes</taxon>
        <taxon>Micromonosporales</taxon>
        <taxon>Micromonosporaceae</taxon>
        <taxon>Virgisporangium</taxon>
    </lineage>
</organism>
<dbReference type="EMBL" id="BOPF01000008">
    <property type="protein sequence ID" value="GIJ45669.1"/>
    <property type="molecule type" value="Genomic_DNA"/>
</dbReference>
<name>A0A8J4DPM9_9ACTN</name>
<evidence type="ECO:0000259" key="3">
    <source>
        <dbReference type="Pfam" id="PF13845"/>
    </source>
</evidence>
<dbReference type="AlphaFoldDB" id="A0A8J4DPM9"/>
<proteinExistence type="predicted"/>
<feature type="domain" description="Septum formation-related" evidence="3">
    <location>
        <begin position="580"/>
        <end position="672"/>
    </location>
</feature>